<dbReference type="Proteomes" id="UP000189739">
    <property type="component" value="Unassembled WGS sequence"/>
</dbReference>
<comment type="caution">
    <text evidence="2">The sequence shown here is derived from an EMBL/GenBank/DDBJ whole genome shotgun (WGS) entry which is preliminary data.</text>
</comment>
<dbReference type="Pfam" id="PF12733">
    <property type="entry name" value="Cadherin-like"/>
    <property type="match status" value="19"/>
</dbReference>
<proteinExistence type="predicted"/>
<accession>A0A1S9P8U3</accession>
<dbReference type="PROSITE" id="PS50853">
    <property type="entry name" value="FN3"/>
    <property type="match status" value="1"/>
</dbReference>
<dbReference type="Pfam" id="PF13585">
    <property type="entry name" value="CHU_C"/>
    <property type="match status" value="1"/>
</dbReference>
<dbReference type="InterPro" id="IPR041286">
    <property type="entry name" value="MBG_2"/>
</dbReference>
<dbReference type="SUPFAM" id="SSF49265">
    <property type="entry name" value="Fibronectin type III"/>
    <property type="match status" value="1"/>
</dbReference>
<feature type="domain" description="Fibronectin type-III" evidence="1">
    <location>
        <begin position="181"/>
        <end position="281"/>
    </location>
</feature>
<dbReference type="PANTHER" id="PTHR14776:SF1">
    <property type="entry name" value="CADHERIN-LIKE AND PC-ESTERASE DOMAIN-CONTAINING PROTEIN 1"/>
    <property type="match status" value="1"/>
</dbReference>
<keyword evidence="3" id="KW-1185">Reference proteome</keyword>
<evidence type="ECO:0000259" key="1">
    <source>
        <dbReference type="PROSITE" id="PS50853"/>
    </source>
</evidence>
<dbReference type="NCBIfam" id="TIGR04131">
    <property type="entry name" value="Bac_Flav_CTERM"/>
    <property type="match status" value="1"/>
</dbReference>
<evidence type="ECO:0000313" key="2">
    <source>
        <dbReference type="EMBL" id="OOQ57038.1"/>
    </source>
</evidence>
<dbReference type="InterPro" id="IPR026341">
    <property type="entry name" value="T9SS_type_B"/>
</dbReference>
<dbReference type="EMBL" id="MBTF01000037">
    <property type="protein sequence ID" value="OOQ57038.1"/>
    <property type="molecule type" value="Genomic_DNA"/>
</dbReference>
<organism evidence="2 3">
    <name type="scientific">Mucilaginibacter pedocola</name>
    <dbReference type="NCBI Taxonomy" id="1792845"/>
    <lineage>
        <taxon>Bacteria</taxon>
        <taxon>Pseudomonadati</taxon>
        <taxon>Bacteroidota</taxon>
        <taxon>Sphingobacteriia</taxon>
        <taxon>Sphingobacteriales</taxon>
        <taxon>Sphingobacteriaceae</taxon>
        <taxon>Mucilaginibacter</taxon>
    </lineage>
</organism>
<reference evidence="2 3" key="1">
    <citation type="submission" date="2016-07" db="EMBL/GenBank/DDBJ databases">
        <title>Genomic analysis of zinc-resistant bacterium Mucilaginibacter pedocola TBZ30.</title>
        <authorList>
            <person name="Huang J."/>
            <person name="Tang J."/>
        </authorList>
    </citation>
    <scope>NUCLEOTIDE SEQUENCE [LARGE SCALE GENOMIC DNA]</scope>
    <source>
        <strain evidence="2 3">TBZ30</strain>
    </source>
</reference>
<name>A0A1S9P8U3_9SPHI</name>
<sequence>MSSLFASAQLHFTDFETATNKAFSFTSDGQVFNITSVGTTFFIQAGYPTTGWSGIKRDNKYIDNSGTAGINKQCDFTISSAAGFRLHSFWLYVSTSNLAKNTYGEVTIIGYSNGVQQFSVTKVGDWTSNESNPTNGYTYFDFKTFGGKNVTGINIDAVKIQTSREISYIGLDAFTWSDTKEPANLATGGVSTITNSSAALTSTVNNVGKPVATEYGVVYGTAFNPTTANSKVTNTGAIVTGQYTATINGLTPGVTYYARPYAVNETGTAYGTTTSFTTKKDQTITFAPTATKTYGGADFDPAASVPGALPITYTSSDPTIASIVNNKVHIIKAGTVTITASQPGNAAYMPAENVSQTLTIDKAVLTYTANAASRNYNQADPAFSGTLSGFVNGDNEATATTGTIVYSTTANSTSPAGAIYPIAGSGLSAANYIFAQAVGNANAFTINKGVVTYKVTQVTRPYGQDNPTFAVTYTGLANGETIEQAVGSEIIFSSVADKSSLPGVYAVTTPAISAANYTFVPYPGNPNALIVKKAELTFVAQPATRQYGDPNPPLTGKLVGFVNGDTQENSTVGFATYYGSPTERSPVGNYSITGLSLLSSKYTFVQAPENSTALTITKRALYYTAKPFSRAFNTTPGTALTGTLTGFANYDTQANATTGTLTFSADVDINSPVGTYAITGSGVSATNYDIQQAASNASAYSIYLSSNGNLSNLVASEGTLSPVFAPETNSYTISVPNTVSSITLTPTLSDANAQVKVNDAEVTSGSPSQVIALAVGDNAIHVNVTAQDGTTTNPYTVTVNRPPSSDASLSALAVGGTGVSVSQDPNLSNRFTGTVAKDITSYTVTATVNEPNAKLYIDGTLATSGNTVTLPLAKGDNSVVVDVLAQDGVTHQYQYIYITRAFSDIKTLASLNVSAGALDPVFNSNVDTYTLAVSNTTPSVVFTAVSTDTLATLSQDGLPFVSSFTKQLPVGITNFPLTVRAENGDFKTYDITVTRAVSTDATLATLGINTTTGAIETFDPATLTYNTTVAYNVNTLQLKPVATNDAATIKVNGVPLNPVNGYTYTFNYFSSPETIQIEVTAGDGSTTQTYNVVVTREMSDNNLLANLEVTDLTNNFTISPDFDPNVDTYNLAITDPGVQFIYVKPTKGESHQEVRVNYGAALVSGGLQSVNLNSGPNTIGVRVRSHQGTAKLYTINVTRAYSAVADMSYLTLSQNVTGGFSQFFNNITDTITTSVPNSIDSLSIAPGPADAGASSTVNDYPVPYDQASPKMALAAGSNSFKIGVISADKSATKYYTLVINRLPFTDVTLSGLTGDKGIFNYPFSPERTSYNVTVGSADEYFTLTPVANSANAVVTVNNDTISVAHPSYTNTYPLNEFGNTLFRTVVKAADGVTSKTYSVRVTRQSADVAALSGIGLSSGSVSPAFTAANNSYSASVGYEVSSINFTPKSAEASAVVTVTANGNTTSINGSTPYAAVALALGENVITSTVASLDGNSTQTYTVTVVRGNPSADATLANLGVNSRLLDQAFDSATQNYTLAVPYSAGSLGLAPTATDAHATIKINGNDYTPGPALNFWLSASSTPFTIAVTAQDGTTTKTYTLVANKQPAHTDATLASLSVEGVALSPVFAPETTSYTATVDEAVTSARVFAAVNDAYAHATINYLPIDTLSNGLLVPLNVGLNTVTVRSRAEDNTTKTYTVTIRRGAAPNVNLASITTSVGTLDPVFDPETTEYMVALADTVNEFDISANTADPNAQLAIYGESRASGAPITLSPNSGDNIIDVKVTSADGTASKTYNVNFKKALSGNANLAGVFLVSGSDFLELPDFDPAVYNYTVDVPNAVEYGEMYPYPQAGGVSMTINGANTDYVTSALNEGDNIFVIVVTSENGNATKTYTINIKRAFSTKANLASLITTIGTLEPIFNADTLNYMVQLNSGENMISIAAIPADPNATVNVNYSGGASGMLYLNPGDNVAPIEVTSADGTLTKTYTITVKKPKDTNAGLQDLYFDNSTTFAQVPGFDQSLRNFTMDVPNSTSSVRLVPFANSQFATIKINGQNYNGYYGTFLRPGANVYIIEVTAQDGIAKETYTLTINRGRSTNNNLYTLQTTAGTLSPAFDKDVLSYSLTVPANTATIGLTAQLSDTTARVSINGEPKQTYYYQHQVALAYGSNTFTVTTSSASGADKVYTIIITRTPASSIATLSALSTSSGSLSPAFNPNTLNYTAAVSSNTASVTITAKVTDTKAKISINGIATADNTPSAPIALVAGINPISVIVTAEDGTLKTYTVNVKRAASAIATLNKLYLVEPAVTKTNVATGPGDYNSTAAVTASTKTIKVVAVATDSTATIRVNGIVTASGAASAPVTLTADSTFITIQVTAANNTTIKNYVIKVTKPLSAVATLSKLYLVEPAVEKTNTSTGPGDFNSTATVAAHVNSIKVVAVATDAGATIRVNGVVTASGAFSDAITLSGTATDITVEVTAPNGIAVKTYVIKVNKDVLSSVAALSKLYLVSPAVTKTNVSSGPADYNSTASVYATTKTIKVVAVATDTTATIRINGVITASGVASAPVTLNVGQNTINVVVTAQNGTTTRSWAIIVTKPAPVVIATTTPNRNQVDIIQKPEPLTTETLPEAITVKQAVSPNGDGINDRFTIEGITAFPENKVQVMNRNGEVVYEAKGYDNLGTAFDGHGSKGTMQQPGTYFYSIEYKKEGQTIRKTGYLVLKY</sequence>
<dbReference type="InterPro" id="IPR025883">
    <property type="entry name" value="Cadherin-like_domain"/>
</dbReference>
<dbReference type="InterPro" id="IPR003961">
    <property type="entry name" value="FN3_dom"/>
</dbReference>
<dbReference type="STRING" id="1792845.BC343_16005"/>
<evidence type="ECO:0000313" key="3">
    <source>
        <dbReference type="Proteomes" id="UP000189739"/>
    </source>
</evidence>
<dbReference type="PANTHER" id="PTHR14776">
    <property type="entry name" value="CADHERIN-LIKE AND PC-ESTERASE DOMAIN-CONTAINING PROTEIN 1"/>
    <property type="match status" value="1"/>
</dbReference>
<dbReference type="InterPro" id="IPR036116">
    <property type="entry name" value="FN3_sf"/>
</dbReference>
<gene>
    <name evidence="2" type="ORF">BC343_16005</name>
</gene>
<dbReference type="Gene3D" id="3.30.160.710">
    <property type="match status" value="2"/>
</dbReference>
<protein>
    <recommendedName>
        <fullName evidence="1">Fibronectin type-III domain-containing protein</fullName>
    </recommendedName>
</protein>
<dbReference type="Pfam" id="PF18676">
    <property type="entry name" value="MBG_2"/>
    <property type="match status" value="4"/>
</dbReference>